<evidence type="ECO:0000256" key="1">
    <source>
        <dbReference type="SAM" id="SignalP"/>
    </source>
</evidence>
<reference evidence="2 3" key="1">
    <citation type="submission" date="2020-08" db="EMBL/GenBank/DDBJ databases">
        <title>Croceimicrobium hydrocarbonivorans gen. nov., sp. nov., a novel marine bacterium isolated from a bacterial consortium that degrades polyethylene terephthalate.</title>
        <authorList>
            <person name="Liu R."/>
        </authorList>
    </citation>
    <scope>NUCLEOTIDE SEQUENCE [LARGE SCALE GENOMIC DNA]</scope>
    <source>
        <strain evidence="2 3">A20-9</strain>
    </source>
</reference>
<accession>A0A7H0VGU9</accession>
<dbReference type="PROSITE" id="PS51257">
    <property type="entry name" value="PROKAR_LIPOPROTEIN"/>
    <property type="match status" value="1"/>
</dbReference>
<evidence type="ECO:0000313" key="3">
    <source>
        <dbReference type="Proteomes" id="UP000516305"/>
    </source>
</evidence>
<evidence type="ECO:0000313" key="2">
    <source>
        <dbReference type="EMBL" id="QNR24947.1"/>
    </source>
</evidence>
<protein>
    <recommendedName>
        <fullName evidence="4">Right-handed parallel beta-helix repeat-containing protein</fullName>
    </recommendedName>
</protein>
<gene>
    <name evidence="2" type="ORF">H4K34_03645</name>
</gene>
<proteinExistence type="predicted"/>
<dbReference type="Proteomes" id="UP000516305">
    <property type="component" value="Chromosome"/>
</dbReference>
<keyword evidence="3" id="KW-1185">Reference proteome</keyword>
<sequence length="497" mass="55052">MLKKILLFLGLVLIFFASCRKEDAIVTASTELRFSTDTVYLDTVFETIGSSTYELKVYNDSKESISIPRIRLADPASPYRLNINGTATNQLDNVEILPEDSIYIFVEVNAGEVQNQPDIVVEDQILFELKGLSQSVELVTLAKQAIFHFPNRFIVIGSGPGAVVIPYSVINCNESWDASLPHVVYGYAVVDSGCTLTMDPGLDVHFHNNSGLWVFNEGQLIVAPGSQPGQGDSVTFSSDRLEPFYEDVPGQWGGALGGLYIGQGGKANINNLVLKNAVNGLRTDSAVYSDQLIIRNSYILNSSRTAFYAGYSSVDAQNLVIANQGLYGFYAFGGNYEFRHCTFANFWNQSTRQEACVQLTNFLEYQDETGAIRRVVRDLGNAYFGNCVIDGNNEQELTLAQDEAALFNFSFNDVMLKLDNDPEDRGFSINDPGFNSVYVNLVSDFVNRQENIYQLDSLSQLIDQGNTNDGFVVPTDILGEIRNFNGLPDLGAFERQY</sequence>
<dbReference type="RefSeq" id="WP_210759474.1">
    <property type="nucleotide sequence ID" value="NZ_CP060139.1"/>
</dbReference>
<dbReference type="Gene3D" id="2.160.20.10">
    <property type="entry name" value="Single-stranded right-handed beta-helix, Pectin lyase-like"/>
    <property type="match status" value="1"/>
</dbReference>
<name>A0A7H0VGU9_9FLAO</name>
<dbReference type="InterPro" id="IPR011050">
    <property type="entry name" value="Pectin_lyase_fold/virulence"/>
</dbReference>
<dbReference type="KEGG" id="chyd:H4K34_03645"/>
<dbReference type="EMBL" id="CP060139">
    <property type="protein sequence ID" value="QNR24947.1"/>
    <property type="molecule type" value="Genomic_DNA"/>
</dbReference>
<dbReference type="AlphaFoldDB" id="A0A7H0VGU9"/>
<feature type="signal peptide" evidence="1">
    <location>
        <begin position="1"/>
        <end position="20"/>
    </location>
</feature>
<evidence type="ECO:0008006" key="4">
    <source>
        <dbReference type="Google" id="ProtNLM"/>
    </source>
</evidence>
<feature type="chain" id="PRO_5028999939" description="Right-handed parallel beta-helix repeat-containing protein" evidence="1">
    <location>
        <begin position="21"/>
        <end position="497"/>
    </location>
</feature>
<organism evidence="2 3">
    <name type="scientific">Croceimicrobium hydrocarbonivorans</name>
    <dbReference type="NCBI Taxonomy" id="2761580"/>
    <lineage>
        <taxon>Bacteria</taxon>
        <taxon>Pseudomonadati</taxon>
        <taxon>Bacteroidota</taxon>
        <taxon>Flavobacteriia</taxon>
        <taxon>Flavobacteriales</taxon>
        <taxon>Owenweeksiaceae</taxon>
        <taxon>Croceimicrobium</taxon>
    </lineage>
</organism>
<dbReference type="SUPFAM" id="SSF51126">
    <property type="entry name" value="Pectin lyase-like"/>
    <property type="match status" value="1"/>
</dbReference>
<keyword evidence="1" id="KW-0732">Signal</keyword>
<dbReference type="InterPro" id="IPR012334">
    <property type="entry name" value="Pectin_lyas_fold"/>
</dbReference>